<evidence type="ECO:0000256" key="9">
    <source>
        <dbReference type="SAM" id="Phobius"/>
    </source>
</evidence>
<feature type="domain" description="Methyl-accepting transducer" evidence="10">
    <location>
        <begin position="299"/>
        <end position="535"/>
    </location>
</feature>
<evidence type="ECO:0000256" key="5">
    <source>
        <dbReference type="ARBA" id="ARBA00023136"/>
    </source>
</evidence>
<proteinExistence type="inferred from homology"/>
<dbReference type="Pfam" id="PF00015">
    <property type="entry name" value="MCPsignal"/>
    <property type="match status" value="1"/>
</dbReference>
<dbReference type="PROSITE" id="PS50885">
    <property type="entry name" value="HAMP"/>
    <property type="match status" value="1"/>
</dbReference>
<evidence type="ECO:0000259" key="10">
    <source>
        <dbReference type="PROSITE" id="PS50111"/>
    </source>
</evidence>
<dbReference type="SMART" id="SM00283">
    <property type="entry name" value="MA"/>
    <property type="match status" value="1"/>
</dbReference>
<dbReference type="CDD" id="cd06225">
    <property type="entry name" value="HAMP"/>
    <property type="match status" value="1"/>
</dbReference>
<evidence type="ECO:0000256" key="8">
    <source>
        <dbReference type="PROSITE-ProRule" id="PRU00284"/>
    </source>
</evidence>
<dbReference type="EMBL" id="DLVE01000054">
    <property type="protein sequence ID" value="HAA83948.1"/>
    <property type="molecule type" value="Genomic_DNA"/>
</dbReference>
<dbReference type="GO" id="GO:0006935">
    <property type="term" value="P:chemotaxis"/>
    <property type="evidence" value="ECO:0007669"/>
    <property type="project" value="UniProtKB-ARBA"/>
</dbReference>
<sequence length="571" mass="64093">MKKFENLSIKNKLLLLVFFSLFGYIIFFLLQSTYLKESILREKKVELIQKGEIALSIVKHYYNLYKAGNLTEEEAKEKAKLAIKNLRYEEGTNYFWINDGSLPYPIMVMHPTVPQLEGKPLSDTKFNVAYKRQTDLNAKEEKVSNQNLFTLLVETAGKTGQAFVWYKWPKPLKEGGVTKEAYPKLSYVVKFEPWNWYIGTGVYIDEVDKVFIQAMKRNSIKTGLAVLIVLLITGFLAMLSVRSISTPISELEEKIKKFGQGHLNIEFKTQRKDEIGKIANSLDEAINNLKAILLSVKEVSQSLSDSANNLTEVSNQFKISLDLQTQQATQIASAAEEMSITVVDIAKNTTSILEESKKTAEIAKEGETYTLKTANEVKIIEKTAEKLKEVMYSLEERTKAIESVVEFIKDVAEQTNLLALNATIEAARAGEHGKSFAVVAGEIRKLAERTNKSTDEIAGVIREIKGVVEEVSREVEEIGAKVESGARLSEEASGILSRIADAAERLQEMIQSIAGATEEMSVTSESVARDVGSVAEGIQELKRNIFYLLETTEDIKKMEEELRKKTSMFNL</sequence>
<dbReference type="GO" id="GO:0005886">
    <property type="term" value="C:plasma membrane"/>
    <property type="evidence" value="ECO:0007669"/>
    <property type="project" value="UniProtKB-SubCell"/>
</dbReference>
<keyword evidence="5 9" id="KW-0472">Membrane</keyword>
<comment type="subcellular location">
    <subcellularLocation>
        <location evidence="1">Cell membrane</location>
        <topology evidence="1">Multi-pass membrane protein</topology>
    </subcellularLocation>
</comment>
<keyword evidence="4 9" id="KW-1133">Transmembrane helix</keyword>
<dbReference type="PROSITE" id="PS50111">
    <property type="entry name" value="CHEMOTAXIS_TRANSDUC_2"/>
    <property type="match status" value="1"/>
</dbReference>
<dbReference type="AlphaFoldDB" id="A0A101FIH4"/>
<evidence type="ECO:0000313" key="13">
    <source>
        <dbReference type="Proteomes" id="UP000257240"/>
    </source>
</evidence>
<organism evidence="12 13">
    <name type="scientific">Thermodesulfobacterium commune</name>
    <dbReference type="NCBI Taxonomy" id="1741"/>
    <lineage>
        <taxon>Bacteria</taxon>
        <taxon>Pseudomonadati</taxon>
        <taxon>Thermodesulfobacteriota</taxon>
        <taxon>Thermodesulfobacteria</taxon>
        <taxon>Thermodesulfobacteriales</taxon>
        <taxon>Thermodesulfobacteriaceae</taxon>
        <taxon>Thermodesulfobacterium</taxon>
    </lineage>
</organism>
<dbReference type="Proteomes" id="UP000257240">
    <property type="component" value="Unassembled WGS sequence"/>
</dbReference>
<reference evidence="12 13" key="1">
    <citation type="journal article" date="2018" name="Nat. Biotechnol.">
        <title>A standardized bacterial taxonomy based on genome phylogeny substantially revises the tree of life.</title>
        <authorList>
            <person name="Parks D.H."/>
            <person name="Chuvochina M."/>
            <person name="Waite D.W."/>
            <person name="Rinke C."/>
            <person name="Skarshewski A."/>
            <person name="Chaumeil P.A."/>
            <person name="Hugenholtz P."/>
        </authorList>
    </citation>
    <scope>NUCLEOTIDE SEQUENCE [LARGE SCALE GENOMIC DNA]</scope>
    <source>
        <strain evidence="12">UBA12529</strain>
    </source>
</reference>
<dbReference type="InterPro" id="IPR003660">
    <property type="entry name" value="HAMP_dom"/>
</dbReference>
<evidence type="ECO:0000313" key="12">
    <source>
        <dbReference type="EMBL" id="HAA83948.1"/>
    </source>
</evidence>
<name>A0A101FIH4_9BACT</name>
<dbReference type="InterPro" id="IPR033480">
    <property type="entry name" value="sCache_2"/>
</dbReference>
<dbReference type="PANTHER" id="PTHR32089:SF112">
    <property type="entry name" value="LYSOZYME-LIKE PROTEIN-RELATED"/>
    <property type="match status" value="1"/>
</dbReference>
<dbReference type="SMART" id="SM01049">
    <property type="entry name" value="Cache_2"/>
    <property type="match status" value="1"/>
</dbReference>
<dbReference type="GO" id="GO:0007165">
    <property type="term" value="P:signal transduction"/>
    <property type="evidence" value="ECO:0007669"/>
    <property type="project" value="UniProtKB-KW"/>
</dbReference>
<dbReference type="Gene3D" id="3.30.450.20">
    <property type="entry name" value="PAS domain"/>
    <property type="match status" value="1"/>
</dbReference>
<evidence type="ECO:0000256" key="3">
    <source>
        <dbReference type="ARBA" id="ARBA00022692"/>
    </source>
</evidence>
<dbReference type="FunFam" id="1.10.287.950:FF:000001">
    <property type="entry name" value="Methyl-accepting chemotaxis sensory transducer"/>
    <property type="match status" value="1"/>
</dbReference>
<dbReference type="Gene3D" id="1.10.287.950">
    <property type="entry name" value="Methyl-accepting chemotaxis protein"/>
    <property type="match status" value="1"/>
</dbReference>
<dbReference type="Pfam" id="PF08269">
    <property type="entry name" value="dCache_2"/>
    <property type="match status" value="1"/>
</dbReference>
<evidence type="ECO:0000256" key="4">
    <source>
        <dbReference type="ARBA" id="ARBA00022989"/>
    </source>
</evidence>
<keyword evidence="2" id="KW-1003">Cell membrane</keyword>
<dbReference type="InterPro" id="IPR004010">
    <property type="entry name" value="Double_Cache_2"/>
</dbReference>
<evidence type="ECO:0000256" key="7">
    <source>
        <dbReference type="ARBA" id="ARBA00029447"/>
    </source>
</evidence>
<dbReference type="Pfam" id="PF00672">
    <property type="entry name" value="HAMP"/>
    <property type="match status" value="1"/>
</dbReference>
<keyword evidence="6 8" id="KW-0807">Transducer</keyword>
<accession>A0A101FIH4</accession>
<dbReference type="CDD" id="cd11386">
    <property type="entry name" value="MCP_signal"/>
    <property type="match status" value="1"/>
</dbReference>
<evidence type="ECO:0000259" key="11">
    <source>
        <dbReference type="PROSITE" id="PS50885"/>
    </source>
</evidence>
<dbReference type="SUPFAM" id="SSF58104">
    <property type="entry name" value="Methyl-accepting chemotaxis protein (MCP) signaling domain"/>
    <property type="match status" value="1"/>
</dbReference>
<evidence type="ECO:0000256" key="2">
    <source>
        <dbReference type="ARBA" id="ARBA00022475"/>
    </source>
</evidence>
<dbReference type="SMART" id="SM00304">
    <property type="entry name" value="HAMP"/>
    <property type="match status" value="2"/>
</dbReference>
<protein>
    <submittedName>
        <fullName evidence="12">Methyl-accepting chemotaxis protein</fullName>
    </submittedName>
</protein>
<feature type="domain" description="HAMP" evidence="11">
    <location>
        <begin position="242"/>
        <end position="294"/>
    </location>
</feature>
<dbReference type="InterPro" id="IPR004089">
    <property type="entry name" value="MCPsignal_dom"/>
</dbReference>
<evidence type="ECO:0000256" key="6">
    <source>
        <dbReference type="ARBA" id="ARBA00023224"/>
    </source>
</evidence>
<comment type="similarity">
    <text evidence="7">Belongs to the methyl-accepting chemotaxis (MCP) protein family.</text>
</comment>
<feature type="transmembrane region" description="Helical" evidence="9">
    <location>
        <begin position="13"/>
        <end position="35"/>
    </location>
</feature>
<gene>
    <name evidence="12" type="ORF">DCE01_04105</name>
</gene>
<keyword evidence="3 9" id="KW-0812">Transmembrane</keyword>
<comment type="caution">
    <text evidence="12">The sequence shown here is derived from an EMBL/GenBank/DDBJ whole genome shotgun (WGS) entry which is preliminary data.</text>
</comment>
<dbReference type="PANTHER" id="PTHR32089">
    <property type="entry name" value="METHYL-ACCEPTING CHEMOTAXIS PROTEIN MCPB"/>
    <property type="match status" value="1"/>
</dbReference>
<evidence type="ECO:0000256" key="1">
    <source>
        <dbReference type="ARBA" id="ARBA00004651"/>
    </source>
</evidence>